<evidence type="ECO:0000259" key="8">
    <source>
        <dbReference type="Pfam" id="PF00133"/>
    </source>
</evidence>
<keyword evidence="3" id="KW-0547">Nucleotide-binding</keyword>
<dbReference type="Gene3D" id="3.40.50.620">
    <property type="entry name" value="HUPs"/>
    <property type="match status" value="1"/>
</dbReference>
<dbReference type="GO" id="GO:0005829">
    <property type="term" value="C:cytosol"/>
    <property type="evidence" value="ECO:0007669"/>
    <property type="project" value="TreeGrafter"/>
</dbReference>
<keyword evidence="6" id="KW-0030">Aminoacyl-tRNA synthetase</keyword>
<proteinExistence type="inferred from homology"/>
<evidence type="ECO:0000256" key="1">
    <source>
        <dbReference type="ARBA" id="ARBA00006887"/>
    </source>
</evidence>
<evidence type="ECO:0000256" key="5">
    <source>
        <dbReference type="ARBA" id="ARBA00022917"/>
    </source>
</evidence>
<sequence length="69" mass="8424">MLERIEVCRDFAFNQVQKQKEQFSSLGLVTDFKVCYHTYDKQYEIDQLKVFAKMINEGLVYQDYKPIYW</sequence>
<dbReference type="AlphaFoldDB" id="A0A3B0PC16"/>
<dbReference type="EC" id="6.1.1.5" evidence="9"/>
<evidence type="ECO:0000313" key="10">
    <source>
        <dbReference type="Proteomes" id="UP000260136"/>
    </source>
</evidence>
<evidence type="ECO:0000313" key="9">
    <source>
        <dbReference type="EMBL" id="SYV94402.1"/>
    </source>
</evidence>
<dbReference type="EMBL" id="LS991952">
    <property type="protein sequence ID" value="SYV94402.1"/>
    <property type="molecule type" value="Genomic_DNA"/>
</dbReference>
<dbReference type="InterPro" id="IPR002300">
    <property type="entry name" value="aa-tRNA-synth_Ia"/>
</dbReference>
<dbReference type="SUPFAM" id="SSF52374">
    <property type="entry name" value="Nucleotidylyl transferase"/>
    <property type="match status" value="1"/>
</dbReference>
<comment type="similarity">
    <text evidence="1">Belongs to the class-I aminoacyl-tRNA synthetase family. IleS type 1 subfamily.</text>
</comment>
<organism evidence="9 10">
    <name type="scientific">Mycoplasmoides gallisepticum</name>
    <name type="common">Mycoplasma gallisepticum</name>
    <dbReference type="NCBI Taxonomy" id="2096"/>
    <lineage>
        <taxon>Bacteria</taxon>
        <taxon>Bacillati</taxon>
        <taxon>Mycoplasmatota</taxon>
        <taxon>Mycoplasmoidales</taxon>
        <taxon>Mycoplasmoidaceae</taxon>
        <taxon>Mycoplasmoides</taxon>
    </lineage>
</organism>
<feature type="non-terminal residue" evidence="9">
    <location>
        <position position="69"/>
    </location>
</feature>
<protein>
    <submittedName>
        <fullName evidence="9">Isoleucine--tRNA ligase</fullName>
        <ecNumber evidence="9">6.1.1.5</ecNumber>
    </submittedName>
</protein>
<evidence type="ECO:0000256" key="7">
    <source>
        <dbReference type="ARBA" id="ARBA00048359"/>
    </source>
</evidence>
<accession>A0A3B0PC16</accession>
<keyword evidence="2 9" id="KW-0436">Ligase</keyword>
<dbReference type="PANTHER" id="PTHR42765:SF1">
    <property type="entry name" value="ISOLEUCINE--TRNA LIGASE, MITOCHONDRIAL"/>
    <property type="match status" value="1"/>
</dbReference>
<comment type="catalytic activity">
    <reaction evidence="7">
        <text>tRNA(Ile) + L-isoleucine + ATP = L-isoleucyl-tRNA(Ile) + AMP + diphosphate</text>
        <dbReference type="Rhea" id="RHEA:11060"/>
        <dbReference type="Rhea" id="RHEA-COMP:9666"/>
        <dbReference type="Rhea" id="RHEA-COMP:9695"/>
        <dbReference type="ChEBI" id="CHEBI:30616"/>
        <dbReference type="ChEBI" id="CHEBI:33019"/>
        <dbReference type="ChEBI" id="CHEBI:58045"/>
        <dbReference type="ChEBI" id="CHEBI:78442"/>
        <dbReference type="ChEBI" id="CHEBI:78528"/>
        <dbReference type="ChEBI" id="CHEBI:456215"/>
        <dbReference type="EC" id="6.1.1.5"/>
    </reaction>
</comment>
<evidence type="ECO:0000256" key="6">
    <source>
        <dbReference type="ARBA" id="ARBA00023146"/>
    </source>
</evidence>
<gene>
    <name evidence="9" type="primary">ileS_2</name>
    <name evidence="9" type="ORF">NCTC10115_00725</name>
</gene>
<name>A0A3B0PC16_MYCGL</name>
<dbReference type="GO" id="GO:0006428">
    <property type="term" value="P:isoleucyl-tRNA aminoacylation"/>
    <property type="evidence" value="ECO:0007669"/>
    <property type="project" value="TreeGrafter"/>
</dbReference>
<dbReference type="GO" id="GO:0004822">
    <property type="term" value="F:isoleucine-tRNA ligase activity"/>
    <property type="evidence" value="ECO:0007669"/>
    <property type="project" value="UniProtKB-EC"/>
</dbReference>
<dbReference type="PANTHER" id="PTHR42765">
    <property type="entry name" value="SOLEUCYL-TRNA SYNTHETASE"/>
    <property type="match status" value="1"/>
</dbReference>
<keyword evidence="4" id="KW-0067">ATP-binding</keyword>
<evidence type="ECO:0000256" key="3">
    <source>
        <dbReference type="ARBA" id="ARBA00022741"/>
    </source>
</evidence>
<dbReference type="Proteomes" id="UP000260136">
    <property type="component" value="Chromosome"/>
</dbReference>
<reference evidence="10" key="1">
    <citation type="submission" date="2018-06" db="EMBL/GenBank/DDBJ databases">
        <authorList>
            <consortium name="Pathogen Informatics"/>
        </authorList>
    </citation>
    <scope>NUCLEOTIDE SEQUENCE [LARGE SCALE GENOMIC DNA]</scope>
    <source>
        <strain evidence="10">NCTC10115</strain>
    </source>
</reference>
<feature type="domain" description="Aminoacyl-tRNA synthetase class Ia" evidence="8">
    <location>
        <begin position="5"/>
        <end position="69"/>
    </location>
</feature>
<dbReference type="InterPro" id="IPR014729">
    <property type="entry name" value="Rossmann-like_a/b/a_fold"/>
</dbReference>
<dbReference type="GO" id="GO:0005524">
    <property type="term" value="F:ATP binding"/>
    <property type="evidence" value="ECO:0007669"/>
    <property type="project" value="UniProtKB-KW"/>
</dbReference>
<dbReference type="InterPro" id="IPR050081">
    <property type="entry name" value="Ile-tRNA_ligase"/>
</dbReference>
<evidence type="ECO:0000256" key="2">
    <source>
        <dbReference type="ARBA" id="ARBA00022598"/>
    </source>
</evidence>
<keyword evidence="5" id="KW-0648">Protein biosynthesis</keyword>
<evidence type="ECO:0000256" key="4">
    <source>
        <dbReference type="ARBA" id="ARBA00022840"/>
    </source>
</evidence>
<dbReference type="Pfam" id="PF00133">
    <property type="entry name" value="tRNA-synt_1"/>
    <property type="match status" value="1"/>
</dbReference>